<feature type="transmembrane region" description="Helical" evidence="5">
    <location>
        <begin position="157"/>
        <end position="177"/>
    </location>
</feature>
<dbReference type="PANTHER" id="PTHR30249:SF16">
    <property type="entry name" value="INNER MEMBRANE PROTEIN"/>
    <property type="match status" value="1"/>
</dbReference>
<dbReference type="RefSeq" id="WP_057630651.1">
    <property type="nucleotide sequence ID" value="NZ_LDJJ01000086.1"/>
</dbReference>
<dbReference type="InterPro" id="IPR007300">
    <property type="entry name" value="CidB/LrgB"/>
</dbReference>
<keyword evidence="7" id="KW-1185">Reference proteome</keyword>
<evidence type="ECO:0000256" key="3">
    <source>
        <dbReference type="ARBA" id="ARBA00022989"/>
    </source>
</evidence>
<evidence type="ECO:0000313" key="6">
    <source>
        <dbReference type="EMBL" id="KRG62257.1"/>
    </source>
</evidence>
<evidence type="ECO:0000313" key="7">
    <source>
        <dbReference type="Proteomes" id="UP000051863"/>
    </source>
</evidence>
<dbReference type="OrthoDB" id="9811701at2"/>
<reference evidence="6 7" key="1">
    <citation type="submission" date="2015-05" db="EMBL/GenBank/DDBJ databases">
        <title>Genome sequencing and analysis of members of genus Stenotrophomonas.</title>
        <authorList>
            <person name="Patil P.P."/>
            <person name="Midha S."/>
            <person name="Patil P.B."/>
        </authorList>
    </citation>
    <scope>NUCLEOTIDE SEQUENCE [LARGE SCALE GENOMIC DNA]</scope>
    <source>
        <strain evidence="6 7">DSM 18941</strain>
    </source>
</reference>
<dbReference type="Proteomes" id="UP000051863">
    <property type="component" value="Unassembled WGS sequence"/>
</dbReference>
<organism evidence="6 7">
    <name type="scientific">Stenotrophomonas terrae</name>
    <dbReference type="NCBI Taxonomy" id="405446"/>
    <lineage>
        <taxon>Bacteria</taxon>
        <taxon>Pseudomonadati</taxon>
        <taxon>Pseudomonadota</taxon>
        <taxon>Gammaproteobacteria</taxon>
        <taxon>Lysobacterales</taxon>
        <taxon>Lysobacteraceae</taxon>
        <taxon>Stenotrophomonas</taxon>
    </lineage>
</organism>
<keyword evidence="3 5" id="KW-1133">Transmembrane helix</keyword>
<dbReference type="Pfam" id="PF04172">
    <property type="entry name" value="LrgB"/>
    <property type="match status" value="1"/>
</dbReference>
<comment type="subcellular location">
    <subcellularLocation>
        <location evidence="1">Membrane</location>
        <topology evidence="1">Multi-pass membrane protein</topology>
    </subcellularLocation>
</comment>
<dbReference type="PATRIC" id="fig|405446.3.peg.3706"/>
<name>A0A0R0C8V6_9GAMM</name>
<feature type="transmembrane region" description="Helical" evidence="5">
    <location>
        <begin position="213"/>
        <end position="236"/>
    </location>
</feature>
<accession>A0A0R0C8V6</accession>
<dbReference type="AlphaFoldDB" id="A0A0R0C8V6"/>
<protein>
    <submittedName>
        <fullName evidence="6">LrgB</fullName>
    </submittedName>
</protein>
<evidence type="ECO:0000256" key="4">
    <source>
        <dbReference type="ARBA" id="ARBA00023136"/>
    </source>
</evidence>
<evidence type="ECO:0000256" key="2">
    <source>
        <dbReference type="ARBA" id="ARBA00022692"/>
    </source>
</evidence>
<keyword evidence="2 5" id="KW-0812">Transmembrane</keyword>
<evidence type="ECO:0000256" key="5">
    <source>
        <dbReference type="SAM" id="Phobius"/>
    </source>
</evidence>
<evidence type="ECO:0000256" key="1">
    <source>
        <dbReference type="ARBA" id="ARBA00004141"/>
    </source>
</evidence>
<feature type="transmembrane region" description="Helical" evidence="5">
    <location>
        <begin position="12"/>
        <end position="30"/>
    </location>
</feature>
<feature type="transmembrane region" description="Helical" evidence="5">
    <location>
        <begin position="42"/>
        <end position="63"/>
    </location>
</feature>
<feature type="transmembrane region" description="Helical" evidence="5">
    <location>
        <begin position="69"/>
        <end position="89"/>
    </location>
</feature>
<comment type="caution">
    <text evidence="6">The sequence shown here is derived from an EMBL/GenBank/DDBJ whole genome shotgun (WGS) entry which is preliminary data.</text>
</comment>
<gene>
    <name evidence="6" type="ORF">ABB27_18420</name>
</gene>
<dbReference type="PANTHER" id="PTHR30249">
    <property type="entry name" value="PUTATIVE SEROTONIN TRANSPORTER"/>
    <property type="match status" value="1"/>
</dbReference>
<sequence length="237" mass="24952">MNIEALITHPAQLLWPLFWAVVTVGAYVLAKGLYRRVQQGWASPLITAPLVLLALALLLHANYHDYLRGTHWLMAMLGPATVAFAVPIYEQRALIARHWKVLGAGVLVGSVTAITAAWLMASALHLSPELRLSLAPRSVTTPFAMDVSGRIGGIPELTAVFVIITGICGSLCGQLLLKLLPVRSAMARGALFGMGAHGMGVAKARELGESEGAIAGLVMVMAGLVNVAAAPLLVALL</sequence>
<dbReference type="EMBL" id="LDJJ01000086">
    <property type="protein sequence ID" value="KRG62257.1"/>
    <property type="molecule type" value="Genomic_DNA"/>
</dbReference>
<keyword evidence="4 5" id="KW-0472">Membrane</keyword>
<proteinExistence type="predicted"/>
<feature type="transmembrane region" description="Helical" evidence="5">
    <location>
        <begin position="101"/>
        <end position="121"/>
    </location>
</feature>
<dbReference type="GO" id="GO:0016020">
    <property type="term" value="C:membrane"/>
    <property type="evidence" value="ECO:0007669"/>
    <property type="project" value="UniProtKB-SubCell"/>
</dbReference>